<comment type="caution">
    <text evidence="1">The sequence shown here is derived from an EMBL/GenBank/DDBJ whole genome shotgun (WGS) entry which is preliminary data.</text>
</comment>
<accession>A0ABC9S9A2</accession>
<name>A0ABC9S9A2_HELPX</name>
<protein>
    <submittedName>
        <fullName evidence="1">Uncharacterized protein</fullName>
    </submittedName>
</protein>
<reference evidence="1 2" key="1">
    <citation type="submission" date="2012-12" db="EMBL/GenBank/DDBJ databases">
        <authorList>
            <person name="Weinstock G."/>
            <person name="Sodergren E."/>
            <person name="Lobos E.A."/>
            <person name="Fulton L."/>
            <person name="Fulton R."/>
            <person name="Courtney L."/>
            <person name="Fronick C."/>
            <person name="O'Laughlin M."/>
            <person name="Godfrey J."/>
            <person name="Wilson R.M."/>
            <person name="Miner T."/>
            <person name="Farmer C."/>
            <person name="Delehaunty K."/>
            <person name="Cordes M."/>
            <person name="Minx P."/>
            <person name="Tomlinson C."/>
            <person name="Chen J."/>
            <person name="Wollam A."/>
            <person name="Pepin K.H."/>
            <person name="Bhonagiri V."/>
            <person name="Zhang X."/>
            <person name="Suruliraj S."/>
            <person name="Antonio M."/>
            <person name="Secka O."/>
            <person name="Thomas J."/>
            <person name="Warren W."/>
            <person name="Mitreva M."/>
            <person name="Mardis E.R."/>
            <person name="Wilson R.K."/>
        </authorList>
    </citation>
    <scope>NUCLEOTIDE SEQUENCE [LARGE SCALE GENOMIC DNA]</scope>
    <source>
        <strain evidence="1 2">HP260AFii</strain>
    </source>
</reference>
<evidence type="ECO:0000313" key="1">
    <source>
        <dbReference type="EMBL" id="EMH66241.1"/>
    </source>
</evidence>
<dbReference type="AlphaFoldDB" id="A0ABC9S9A2"/>
<organism evidence="1 2">
    <name type="scientific">Helicobacter pylori HP260AFii</name>
    <dbReference type="NCBI Taxonomy" id="1159077"/>
    <lineage>
        <taxon>Bacteria</taxon>
        <taxon>Pseudomonadati</taxon>
        <taxon>Campylobacterota</taxon>
        <taxon>Epsilonproteobacteria</taxon>
        <taxon>Campylobacterales</taxon>
        <taxon>Helicobacteraceae</taxon>
        <taxon>Helicobacter</taxon>
    </lineage>
</organism>
<sequence length="46" mass="5092">MSIGGFLLPLHPTKNTANPKMTAHIKPAFFVTPTIKTLSYCKFSLK</sequence>
<dbReference type="EMBL" id="APEZ01000048">
    <property type="protein sequence ID" value="EMH66241.1"/>
    <property type="molecule type" value="Genomic_DNA"/>
</dbReference>
<evidence type="ECO:0000313" key="2">
    <source>
        <dbReference type="Proteomes" id="UP000011945"/>
    </source>
</evidence>
<proteinExistence type="predicted"/>
<dbReference type="Proteomes" id="UP000011945">
    <property type="component" value="Unassembled WGS sequence"/>
</dbReference>
<gene>
    <name evidence="1" type="ORF">HMPREF1449_01099</name>
</gene>